<protein>
    <submittedName>
        <fullName evidence="4">Uncharacterized protein</fullName>
    </submittedName>
</protein>
<dbReference type="SMART" id="SM00248">
    <property type="entry name" value="ANK"/>
    <property type="match status" value="2"/>
</dbReference>
<dbReference type="Pfam" id="PF12796">
    <property type="entry name" value="Ank_2"/>
    <property type="match status" value="1"/>
</dbReference>
<name>A0A0F9XJV2_TRIHA</name>
<dbReference type="Proteomes" id="UP000034112">
    <property type="component" value="Unassembled WGS sequence"/>
</dbReference>
<evidence type="ECO:0000256" key="3">
    <source>
        <dbReference type="PROSITE-ProRule" id="PRU00023"/>
    </source>
</evidence>
<dbReference type="PROSITE" id="PS50297">
    <property type="entry name" value="ANK_REP_REGION"/>
    <property type="match status" value="1"/>
</dbReference>
<feature type="repeat" description="ANK" evidence="3">
    <location>
        <begin position="43"/>
        <end position="72"/>
    </location>
</feature>
<evidence type="ECO:0000256" key="2">
    <source>
        <dbReference type="ARBA" id="ARBA00023043"/>
    </source>
</evidence>
<evidence type="ECO:0000256" key="1">
    <source>
        <dbReference type="ARBA" id="ARBA00022737"/>
    </source>
</evidence>
<accession>A0A0F9XJV2</accession>
<proteinExistence type="predicted"/>
<gene>
    <name evidence="4" type="ORF">THAR02_07154</name>
</gene>
<dbReference type="PROSITE" id="PS50088">
    <property type="entry name" value="ANK_REPEAT"/>
    <property type="match status" value="1"/>
</dbReference>
<reference evidence="5" key="1">
    <citation type="journal article" date="2015" name="Genome Announc.">
        <title>Draft whole-genome sequence of the biocontrol agent Trichoderma harzianum T6776.</title>
        <authorList>
            <person name="Baroncelli R."/>
            <person name="Piaggeschi G."/>
            <person name="Fiorini L."/>
            <person name="Bertolini E."/>
            <person name="Zapparata A."/>
            <person name="Pe M.E."/>
            <person name="Sarrocco S."/>
            <person name="Vannacci G."/>
        </authorList>
    </citation>
    <scope>NUCLEOTIDE SEQUENCE [LARGE SCALE GENOMIC DNA]</scope>
    <source>
        <strain evidence="5">T6776</strain>
    </source>
</reference>
<dbReference type="SUPFAM" id="SSF48403">
    <property type="entry name" value="Ankyrin repeat"/>
    <property type="match status" value="1"/>
</dbReference>
<dbReference type="AlphaFoldDB" id="A0A0F9XJV2"/>
<dbReference type="Gene3D" id="1.25.40.20">
    <property type="entry name" value="Ankyrin repeat-containing domain"/>
    <property type="match status" value="1"/>
</dbReference>
<evidence type="ECO:0000313" key="4">
    <source>
        <dbReference type="EMBL" id="KKP00728.1"/>
    </source>
</evidence>
<dbReference type="EMBL" id="JOKZ01000233">
    <property type="protein sequence ID" value="KKP00728.1"/>
    <property type="molecule type" value="Genomic_DNA"/>
</dbReference>
<dbReference type="OrthoDB" id="4900122at2759"/>
<keyword evidence="2 3" id="KW-0040">ANK repeat</keyword>
<dbReference type="InterPro" id="IPR002110">
    <property type="entry name" value="Ankyrin_rpt"/>
</dbReference>
<dbReference type="PANTHER" id="PTHR24198">
    <property type="entry name" value="ANKYRIN REPEAT AND PROTEIN KINASE DOMAIN-CONTAINING PROTEIN"/>
    <property type="match status" value="1"/>
</dbReference>
<sequence length="145" mass="16010">MHAKAKGVSVVEGDIFRIPETAKCLLEHCPDINVNAQGGFFGTALQAAAYFGRTLLVKLLLDKGANINVRGGNYQSALNAAVVRGCWDLVEILVKAGATPDCQLQQQPDEEWLKSVLEKDGRGAVERYRKFWEVEMKERERSCSG</sequence>
<dbReference type="InterPro" id="IPR036770">
    <property type="entry name" value="Ankyrin_rpt-contain_sf"/>
</dbReference>
<dbReference type="PANTHER" id="PTHR24198:SF194">
    <property type="entry name" value="INVERSIN-A"/>
    <property type="match status" value="1"/>
</dbReference>
<keyword evidence="1" id="KW-0677">Repeat</keyword>
<evidence type="ECO:0000313" key="5">
    <source>
        <dbReference type="Proteomes" id="UP000034112"/>
    </source>
</evidence>
<organism evidence="4 5">
    <name type="scientific">Trichoderma harzianum</name>
    <name type="common">Hypocrea lixii</name>
    <dbReference type="NCBI Taxonomy" id="5544"/>
    <lineage>
        <taxon>Eukaryota</taxon>
        <taxon>Fungi</taxon>
        <taxon>Dikarya</taxon>
        <taxon>Ascomycota</taxon>
        <taxon>Pezizomycotina</taxon>
        <taxon>Sordariomycetes</taxon>
        <taxon>Hypocreomycetidae</taxon>
        <taxon>Hypocreales</taxon>
        <taxon>Hypocreaceae</taxon>
        <taxon>Trichoderma</taxon>
    </lineage>
</organism>
<comment type="caution">
    <text evidence="4">The sequence shown here is derived from an EMBL/GenBank/DDBJ whole genome shotgun (WGS) entry which is preliminary data.</text>
</comment>